<sequence>MVATENRHTEALAQSEGYIYALETRNEFLEDRVDTLDKKQQLLLTERHASRMRDARAPAQTARAVAKERQNVYREQDKENQNRGSTITLKDQNGIIPDQARSMVMALVAGGIPESAVPRSLVTFAEYNNLEVIGSISARSVGRIVGEGGVAAQIQAAGILGNAEGITMSGDGTTHRHINYESRHATVVDKDTMKPITITLGITSAIDHRSATQMQGLKDNLQDICDIRNGMPSVHTQGSTVTPTMIGAKIVASHSDHANDQKLWSEMVRAWKVHCDRVLRGENAMESMSEDETLPMLCEEVNIEVSAVGGLSQWEALSQDERDERGIAAYRRVCAHFGQQAYDQLPQSERDRIDLYIWSGCCMHKDLNAVKGGNEAMMRMWKENGWTGPVALPNRDNAVALRSVAATASKAHAEKATEAGAVKLTSLAGAIFNHKDDKKGQQDTARNFFELHLASEVITVHKDLFVTLLEQVGDRKDKMGLNHMEKNVLKGLQDVPTLTEVSVLALYSQAISRPYMRQVRGPGLVNALDLVPLHLQVKKHCQDIIDNPDLLLSPLSSHELGSLDGQVWQDPDVVNAVHRQAATMPHLRPALVAFFTGALNKWESFTSEFAAEGMLDRTSKALTERLRIWIHATNDINEGALGQFRVGMRHCPAIGLRKFNARTMYKMNGTRAYVDDLDPLDRKYLRVVARDADSGGLEKKRRRMHAEADQEAVRVKRVKRDEKLKKKAVKQKTMDDLQPRFDPVAIFNFPGTVAQIDLELAWHRQYDPLVPSGKATLPNKAAKLAALLEAVQRYNQRKAIADAGGIVDQGDMEGGGGTEDEYDERMSDVDSDDEHVWG</sequence>
<gene>
    <name evidence="2" type="ORF">BXZ70DRAFT_902981</name>
</gene>
<evidence type="ECO:0000313" key="2">
    <source>
        <dbReference type="EMBL" id="KAH8071911.1"/>
    </source>
</evidence>
<evidence type="ECO:0000256" key="1">
    <source>
        <dbReference type="SAM" id="MobiDB-lite"/>
    </source>
</evidence>
<protein>
    <submittedName>
        <fullName evidence="2">Uncharacterized protein</fullName>
    </submittedName>
</protein>
<reference evidence="2" key="1">
    <citation type="journal article" date="2021" name="New Phytol.">
        <title>Evolutionary innovations through gain and loss of genes in the ectomycorrhizal Boletales.</title>
        <authorList>
            <person name="Wu G."/>
            <person name="Miyauchi S."/>
            <person name="Morin E."/>
            <person name="Kuo A."/>
            <person name="Drula E."/>
            <person name="Varga T."/>
            <person name="Kohler A."/>
            <person name="Feng B."/>
            <person name="Cao Y."/>
            <person name="Lipzen A."/>
            <person name="Daum C."/>
            <person name="Hundley H."/>
            <person name="Pangilinan J."/>
            <person name="Johnson J."/>
            <person name="Barry K."/>
            <person name="LaButti K."/>
            <person name="Ng V."/>
            <person name="Ahrendt S."/>
            <person name="Min B."/>
            <person name="Choi I.G."/>
            <person name="Park H."/>
            <person name="Plett J.M."/>
            <person name="Magnuson J."/>
            <person name="Spatafora J.W."/>
            <person name="Nagy L.G."/>
            <person name="Henrissat B."/>
            <person name="Grigoriev I.V."/>
            <person name="Yang Z.L."/>
            <person name="Xu J."/>
            <person name="Martin F.M."/>
        </authorList>
    </citation>
    <scope>NUCLEOTIDE SEQUENCE</scope>
    <source>
        <strain evidence="2">KKN 215</strain>
    </source>
</reference>
<feature type="compositionally biased region" description="Basic and acidic residues" evidence="1">
    <location>
        <begin position="824"/>
        <end position="838"/>
    </location>
</feature>
<accession>A0A8K0UCF0</accession>
<keyword evidence="3" id="KW-1185">Reference proteome</keyword>
<comment type="caution">
    <text evidence="2">The sequence shown here is derived from an EMBL/GenBank/DDBJ whole genome shotgun (WGS) entry which is preliminary data.</text>
</comment>
<proteinExistence type="predicted"/>
<evidence type="ECO:0000313" key="3">
    <source>
        <dbReference type="Proteomes" id="UP000813824"/>
    </source>
</evidence>
<feature type="region of interest" description="Disordered" evidence="1">
    <location>
        <begin position="805"/>
        <end position="838"/>
    </location>
</feature>
<dbReference type="AlphaFoldDB" id="A0A8K0UCF0"/>
<dbReference type="OrthoDB" id="3236156at2759"/>
<organism evidence="2 3">
    <name type="scientific">Cristinia sonorae</name>
    <dbReference type="NCBI Taxonomy" id="1940300"/>
    <lineage>
        <taxon>Eukaryota</taxon>
        <taxon>Fungi</taxon>
        <taxon>Dikarya</taxon>
        <taxon>Basidiomycota</taxon>
        <taxon>Agaricomycotina</taxon>
        <taxon>Agaricomycetes</taxon>
        <taxon>Agaricomycetidae</taxon>
        <taxon>Agaricales</taxon>
        <taxon>Pleurotineae</taxon>
        <taxon>Stephanosporaceae</taxon>
        <taxon>Cristinia</taxon>
    </lineage>
</organism>
<feature type="region of interest" description="Disordered" evidence="1">
    <location>
        <begin position="67"/>
        <end position="86"/>
    </location>
</feature>
<feature type="compositionally biased region" description="Basic and acidic residues" evidence="1">
    <location>
        <begin position="67"/>
        <end position="81"/>
    </location>
</feature>
<dbReference type="Proteomes" id="UP000813824">
    <property type="component" value="Unassembled WGS sequence"/>
</dbReference>
<dbReference type="EMBL" id="JAEVFJ010000078">
    <property type="protein sequence ID" value="KAH8071911.1"/>
    <property type="molecule type" value="Genomic_DNA"/>
</dbReference>
<name>A0A8K0UCF0_9AGAR</name>